<organism evidence="9 10">
    <name type="scientific">Stappia albiluteola</name>
    <dbReference type="NCBI Taxonomy" id="2758565"/>
    <lineage>
        <taxon>Bacteria</taxon>
        <taxon>Pseudomonadati</taxon>
        <taxon>Pseudomonadota</taxon>
        <taxon>Alphaproteobacteria</taxon>
        <taxon>Hyphomicrobiales</taxon>
        <taxon>Stappiaceae</taxon>
        <taxon>Stappia</taxon>
    </lineage>
</organism>
<comment type="function">
    <text evidence="5">This protein is involved in the repair of mismatches in DNA. It is required for dam-dependent methyl-directed DNA mismatch repair. May act as a 'molecular matchmaker', a protein that promotes the formation of a stable complex between two or more DNA-binding proteins in an ATP-dependent manner without itself being part of a final effector complex.</text>
</comment>
<dbReference type="InterPro" id="IPR014790">
    <property type="entry name" value="MutL_C"/>
</dbReference>
<evidence type="ECO:0000259" key="7">
    <source>
        <dbReference type="SMART" id="SM00853"/>
    </source>
</evidence>
<evidence type="ECO:0000259" key="8">
    <source>
        <dbReference type="SMART" id="SM01340"/>
    </source>
</evidence>
<keyword evidence="10" id="KW-1185">Reference proteome</keyword>
<feature type="domain" description="DNA mismatch repair protein S5" evidence="8">
    <location>
        <begin position="210"/>
        <end position="328"/>
    </location>
</feature>
<dbReference type="SUPFAM" id="SSF54211">
    <property type="entry name" value="Ribosomal protein S5 domain 2-like"/>
    <property type="match status" value="1"/>
</dbReference>
<dbReference type="FunFam" id="3.30.565.10:FF:000003">
    <property type="entry name" value="DNA mismatch repair endonuclease MutL"/>
    <property type="match status" value="1"/>
</dbReference>
<dbReference type="Pfam" id="PF01119">
    <property type="entry name" value="DNA_mis_repair"/>
    <property type="match status" value="1"/>
</dbReference>
<dbReference type="HAMAP" id="MF_00149">
    <property type="entry name" value="DNA_mis_repair"/>
    <property type="match status" value="1"/>
</dbReference>
<dbReference type="InterPro" id="IPR002099">
    <property type="entry name" value="MutL/Mlh/PMS"/>
</dbReference>
<dbReference type="PROSITE" id="PS00058">
    <property type="entry name" value="DNA_MISMATCH_REPAIR_1"/>
    <property type="match status" value="1"/>
</dbReference>
<dbReference type="GO" id="GO:0005524">
    <property type="term" value="F:ATP binding"/>
    <property type="evidence" value="ECO:0007669"/>
    <property type="project" value="InterPro"/>
</dbReference>
<evidence type="ECO:0000256" key="1">
    <source>
        <dbReference type="ARBA" id="ARBA00006082"/>
    </source>
</evidence>
<dbReference type="Proteomes" id="UP000541109">
    <property type="component" value="Unassembled WGS sequence"/>
</dbReference>
<dbReference type="SUPFAM" id="SSF118116">
    <property type="entry name" value="DNA mismatch repair protein MutL"/>
    <property type="match status" value="1"/>
</dbReference>
<evidence type="ECO:0000256" key="5">
    <source>
        <dbReference type="HAMAP-Rule" id="MF_00149"/>
    </source>
</evidence>
<dbReference type="Pfam" id="PF13589">
    <property type="entry name" value="HATPase_c_3"/>
    <property type="match status" value="1"/>
</dbReference>
<sequence>MKIRQLSEGAVNRIAAGEVIERPASVVKELVENAIDAGASRVEVVTAGGGKSLIRVTDDGEGMQRDDLALAVERHCTSKLSEDDLFDIRTLGFRGEALPSIGSVSRLSIASRHAVEDHGWQITVDGGAKSALQPVAQTKGTRIEVRDLFFSTPARLKFLKSDRAEAAAITDVVKRLALAHPDIRFQLSGADRQASDFPAAAGSGALEARIAQVLGGSFVENAMRLSAEREGVRLEGLAGLPTFHRANSLSQFFFVNGRPVRDKLLLSALRGAYADVLARDRHPVVVLFIDLDPRQVDVNVHPTKADVRFRDGQLVRGLVVGALKQALTEAGHRSSTSNAASAIDILARSGEAPRQPSHATQSRPSGSYDWRASAYRPQVSSAVGVAEAAAPAFAEEQHALLDIAAPSADARAHEAAPGDDLQRLPLGAARAQVHETYIIAQTDKGIVIVDQHAAHERLVYERLKEALAAKGVSRQILLIPEVVELAEDDVARLGERADELEAVGLVLEPFGPGAIVVREVPSLLGDIDIQGLVTDLADDIAEWDSATRLRERLDHVAATMACHGSVRAGRRLRPQEMNALLRDMEATPHSGQCNHGRPTWIELKLSDIERLFGRK</sequence>
<evidence type="ECO:0000256" key="2">
    <source>
        <dbReference type="ARBA" id="ARBA00021975"/>
    </source>
</evidence>
<dbReference type="Gene3D" id="3.30.1540.20">
    <property type="entry name" value="MutL, C-terminal domain, dimerisation subdomain"/>
    <property type="match status" value="1"/>
</dbReference>
<dbReference type="Gene3D" id="3.30.1370.100">
    <property type="entry name" value="MutL, C-terminal domain, regulatory subdomain"/>
    <property type="match status" value="1"/>
</dbReference>
<dbReference type="NCBIfam" id="TIGR00585">
    <property type="entry name" value="mutl"/>
    <property type="match status" value="1"/>
</dbReference>
<dbReference type="InterPro" id="IPR038973">
    <property type="entry name" value="MutL/Mlh/Pms-like"/>
</dbReference>
<dbReference type="NCBIfam" id="NF000953">
    <property type="entry name" value="PRK00095.2-4"/>
    <property type="match status" value="1"/>
</dbReference>
<reference evidence="9 10" key="1">
    <citation type="submission" date="2020-07" db="EMBL/GenBank/DDBJ databases">
        <title>Stappia sp., F7233, whole genome shotgun sequencing project.</title>
        <authorList>
            <person name="Jiang S."/>
            <person name="Liu Z.W."/>
            <person name="Du Z.J."/>
        </authorList>
    </citation>
    <scope>NUCLEOTIDE SEQUENCE [LARGE SCALE GENOMIC DNA]</scope>
    <source>
        <strain evidence="9 10">F7233</strain>
    </source>
</reference>
<evidence type="ECO:0000313" key="10">
    <source>
        <dbReference type="Proteomes" id="UP000541109"/>
    </source>
</evidence>
<dbReference type="GO" id="GO:0030983">
    <property type="term" value="F:mismatched DNA binding"/>
    <property type="evidence" value="ECO:0007669"/>
    <property type="project" value="InterPro"/>
</dbReference>
<dbReference type="PANTHER" id="PTHR10073">
    <property type="entry name" value="DNA MISMATCH REPAIR PROTEIN MLH, PMS, MUTL"/>
    <property type="match status" value="1"/>
</dbReference>
<dbReference type="InterPro" id="IPR020667">
    <property type="entry name" value="DNA_mismatch_repair_MutL"/>
</dbReference>
<evidence type="ECO:0000256" key="4">
    <source>
        <dbReference type="ARBA" id="ARBA00023204"/>
    </source>
</evidence>
<dbReference type="CDD" id="cd00782">
    <property type="entry name" value="MutL_Trans"/>
    <property type="match status" value="1"/>
</dbReference>
<dbReference type="EMBL" id="JACFXV010000065">
    <property type="protein sequence ID" value="MBA5778999.1"/>
    <property type="molecule type" value="Genomic_DNA"/>
</dbReference>
<dbReference type="InterPro" id="IPR037198">
    <property type="entry name" value="MutL_C_sf"/>
</dbReference>
<dbReference type="GO" id="GO:0032300">
    <property type="term" value="C:mismatch repair complex"/>
    <property type="evidence" value="ECO:0007669"/>
    <property type="project" value="InterPro"/>
</dbReference>
<dbReference type="InterPro" id="IPR042120">
    <property type="entry name" value="MutL_C_dimsub"/>
</dbReference>
<keyword evidence="9" id="KW-0540">Nuclease</keyword>
<keyword evidence="4 5" id="KW-0234">DNA repair</keyword>
<proteinExistence type="inferred from homology"/>
<protein>
    <recommendedName>
        <fullName evidence="2 5">DNA mismatch repair protein MutL</fullName>
    </recommendedName>
</protein>
<dbReference type="InterPro" id="IPR013507">
    <property type="entry name" value="DNA_mismatch_S5_2-like"/>
</dbReference>
<comment type="caution">
    <text evidence="9">The sequence shown here is derived from an EMBL/GenBank/DDBJ whole genome shotgun (WGS) entry which is preliminary data.</text>
</comment>
<evidence type="ECO:0000256" key="3">
    <source>
        <dbReference type="ARBA" id="ARBA00022763"/>
    </source>
</evidence>
<name>A0A839AKL8_9HYPH</name>
<dbReference type="PANTHER" id="PTHR10073:SF12">
    <property type="entry name" value="DNA MISMATCH REPAIR PROTEIN MLH1"/>
    <property type="match status" value="1"/>
</dbReference>
<dbReference type="CDD" id="cd16926">
    <property type="entry name" value="HATPase_MutL-MLH-PMS-like"/>
    <property type="match status" value="1"/>
</dbReference>
<dbReference type="InterPro" id="IPR020568">
    <property type="entry name" value="Ribosomal_Su5_D2-typ_SF"/>
</dbReference>
<feature type="domain" description="MutL C-terminal dimerisation" evidence="7">
    <location>
        <begin position="429"/>
        <end position="572"/>
    </location>
</feature>
<dbReference type="Gene3D" id="3.30.565.10">
    <property type="entry name" value="Histidine kinase-like ATPase, C-terminal domain"/>
    <property type="match status" value="1"/>
</dbReference>
<dbReference type="AlphaFoldDB" id="A0A839AKL8"/>
<dbReference type="GO" id="GO:0006298">
    <property type="term" value="P:mismatch repair"/>
    <property type="evidence" value="ECO:0007669"/>
    <property type="project" value="UniProtKB-UniRule"/>
</dbReference>
<dbReference type="InterPro" id="IPR036890">
    <property type="entry name" value="HATPase_C_sf"/>
</dbReference>
<dbReference type="GO" id="GO:0016887">
    <property type="term" value="F:ATP hydrolysis activity"/>
    <property type="evidence" value="ECO:0007669"/>
    <property type="project" value="InterPro"/>
</dbReference>
<gene>
    <name evidence="5 9" type="primary">mutL</name>
    <name evidence="9" type="ORF">H2509_17870</name>
</gene>
<dbReference type="SMART" id="SM00853">
    <property type="entry name" value="MutL_C"/>
    <property type="match status" value="1"/>
</dbReference>
<feature type="region of interest" description="Disordered" evidence="6">
    <location>
        <begin position="349"/>
        <end position="369"/>
    </location>
</feature>
<dbReference type="InterPro" id="IPR014762">
    <property type="entry name" value="DNA_mismatch_repair_CS"/>
</dbReference>
<keyword evidence="9" id="KW-0255">Endonuclease</keyword>
<dbReference type="InterPro" id="IPR014721">
    <property type="entry name" value="Ribsml_uS5_D2-typ_fold_subgr"/>
</dbReference>
<dbReference type="GO" id="GO:0140664">
    <property type="term" value="F:ATP-dependent DNA damage sensor activity"/>
    <property type="evidence" value="ECO:0007669"/>
    <property type="project" value="InterPro"/>
</dbReference>
<dbReference type="RefSeq" id="WP_182167833.1">
    <property type="nucleotide sequence ID" value="NZ_JACFXV010000065.1"/>
</dbReference>
<dbReference type="SUPFAM" id="SSF55874">
    <property type="entry name" value="ATPase domain of HSP90 chaperone/DNA topoisomerase II/histidine kinase"/>
    <property type="match status" value="1"/>
</dbReference>
<keyword evidence="9" id="KW-0378">Hydrolase</keyword>
<dbReference type="SMART" id="SM01340">
    <property type="entry name" value="DNA_mis_repair"/>
    <property type="match status" value="1"/>
</dbReference>
<comment type="similarity">
    <text evidence="1 5">Belongs to the DNA mismatch repair MutL/HexB family.</text>
</comment>
<evidence type="ECO:0000313" key="9">
    <source>
        <dbReference type="EMBL" id="MBA5778999.1"/>
    </source>
</evidence>
<evidence type="ECO:0000256" key="6">
    <source>
        <dbReference type="SAM" id="MobiDB-lite"/>
    </source>
</evidence>
<accession>A0A839AKL8</accession>
<dbReference type="Gene3D" id="3.30.230.10">
    <property type="match status" value="1"/>
</dbReference>
<keyword evidence="3 5" id="KW-0227">DNA damage</keyword>
<dbReference type="InterPro" id="IPR042121">
    <property type="entry name" value="MutL_C_regsub"/>
</dbReference>
<dbReference type="Pfam" id="PF08676">
    <property type="entry name" value="MutL_C"/>
    <property type="match status" value="1"/>
</dbReference>
<dbReference type="GO" id="GO:0004519">
    <property type="term" value="F:endonuclease activity"/>
    <property type="evidence" value="ECO:0007669"/>
    <property type="project" value="UniProtKB-KW"/>
</dbReference>